<accession>A0A1B9GIV2</accession>
<evidence type="ECO:0000256" key="2">
    <source>
        <dbReference type="ARBA" id="ARBA00011738"/>
    </source>
</evidence>
<organism evidence="10 11">
    <name type="scientific">Kwoniella heveanensis BCC8398</name>
    <dbReference type="NCBI Taxonomy" id="1296120"/>
    <lineage>
        <taxon>Eukaryota</taxon>
        <taxon>Fungi</taxon>
        <taxon>Dikarya</taxon>
        <taxon>Basidiomycota</taxon>
        <taxon>Agaricomycotina</taxon>
        <taxon>Tremellomycetes</taxon>
        <taxon>Tremellales</taxon>
        <taxon>Cryptococcaceae</taxon>
        <taxon>Kwoniella</taxon>
    </lineage>
</organism>
<dbReference type="PANTHER" id="PTHR47779:SF1">
    <property type="entry name" value="SYNTHASE (CCG-9), PUTATIVE (AFU_ORTHOLOGUE AFUA_3G12100)-RELATED"/>
    <property type="match status" value="1"/>
</dbReference>
<dbReference type="STRING" id="1296120.A0A1B9GIV2"/>
<proteinExistence type="inferred from homology"/>
<evidence type="ECO:0000256" key="3">
    <source>
        <dbReference type="ARBA" id="ARBA00022526"/>
    </source>
</evidence>
<dbReference type="GO" id="GO:0006006">
    <property type="term" value="P:glucose metabolic process"/>
    <property type="evidence" value="ECO:0007669"/>
    <property type="project" value="UniProtKB-KW"/>
</dbReference>
<dbReference type="PANTHER" id="PTHR47779">
    <property type="entry name" value="SYNTHASE (CCG-9), PUTATIVE (AFU_ORTHOLOGUE AFUA_3G12100)-RELATED"/>
    <property type="match status" value="1"/>
</dbReference>
<evidence type="ECO:0000259" key="9">
    <source>
        <dbReference type="Pfam" id="PF21269"/>
    </source>
</evidence>
<comment type="similarity">
    <text evidence="1">Belongs to the glycosyltransferase group 1 family. Glycosyltransferase 4 subfamily.</text>
</comment>
<comment type="subunit">
    <text evidence="2">Homodimer.</text>
</comment>
<evidence type="ECO:0000313" key="11">
    <source>
        <dbReference type="Proteomes" id="UP000092666"/>
    </source>
</evidence>
<evidence type="ECO:0000256" key="1">
    <source>
        <dbReference type="ARBA" id="ARBA00009481"/>
    </source>
</evidence>
<reference evidence="11" key="2">
    <citation type="submission" date="2013-12" db="EMBL/GenBank/DDBJ databases">
        <title>Evolution of pathogenesis and genome organization in the Tremellales.</title>
        <authorList>
            <person name="Cuomo C."/>
            <person name="Litvintseva A."/>
            <person name="Heitman J."/>
            <person name="Chen Y."/>
            <person name="Sun S."/>
            <person name="Springer D."/>
            <person name="Dromer F."/>
            <person name="Young S."/>
            <person name="Zeng Q."/>
            <person name="Chapman S."/>
            <person name="Gujja S."/>
            <person name="Saif S."/>
            <person name="Birren B."/>
        </authorList>
    </citation>
    <scope>NUCLEOTIDE SEQUENCE [LARGE SCALE GENOMIC DNA]</scope>
    <source>
        <strain evidence="11">BCC8398</strain>
    </source>
</reference>
<dbReference type="Pfam" id="PF21269">
    <property type="entry name" value="TreT_GT1"/>
    <property type="match status" value="1"/>
</dbReference>
<keyword evidence="11" id="KW-1185">Reference proteome</keyword>
<dbReference type="Pfam" id="PF00534">
    <property type="entry name" value="Glycos_transf_1"/>
    <property type="match status" value="1"/>
</dbReference>
<keyword evidence="5" id="KW-0808">Transferase</keyword>
<dbReference type="InterPro" id="IPR001296">
    <property type="entry name" value="Glyco_trans_1"/>
</dbReference>
<feature type="region of interest" description="Disordered" evidence="7">
    <location>
        <begin position="26"/>
        <end position="46"/>
    </location>
</feature>
<gene>
    <name evidence="10" type="ORF">I316_07426</name>
</gene>
<keyword evidence="6" id="KW-0119">Carbohydrate metabolism</keyword>
<dbReference type="OrthoDB" id="937291at2759"/>
<dbReference type="AlphaFoldDB" id="A0A1B9GIV2"/>
<dbReference type="InterPro" id="IPR049438">
    <property type="entry name" value="TreT_GT1"/>
</dbReference>
<dbReference type="SUPFAM" id="SSF53756">
    <property type="entry name" value="UDP-Glycosyltransferase/glycogen phosphorylase"/>
    <property type="match status" value="1"/>
</dbReference>
<reference evidence="10 11" key="1">
    <citation type="submission" date="2013-07" db="EMBL/GenBank/DDBJ databases">
        <title>The Genome Sequence of Cryptococcus heveanensis BCC8398.</title>
        <authorList>
            <consortium name="The Broad Institute Genome Sequencing Platform"/>
            <person name="Cuomo C."/>
            <person name="Litvintseva A."/>
            <person name="Chen Y."/>
            <person name="Heitman J."/>
            <person name="Sun S."/>
            <person name="Springer D."/>
            <person name="Dromer F."/>
            <person name="Young S.K."/>
            <person name="Zeng Q."/>
            <person name="Gargeya S."/>
            <person name="Fitzgerald M."/>
            <person name="Abouelleil A."/>
            <person name="Alvarado L."/>
            <person name="Berlin A.M."/>
            <person name="Chapman S.B."/>
            <person name="Dewar J."/>
            <person name="Goldberg J."/>
            <person name="Griggs A."/>
            <person name="Gujja S."/>
            <person name="Hansen M."/>
            <person name="Howarth C."/>
            <person name="Imamovic A."/>
            <person name="Larimer J."/>
            <person name="McCowan C."/>
            <person name="Murphy C."/>
            <person name="Pearson M."/>
            <person name="Priest M."/>
            <person name="Roberts A."/>
            <person name="Saif S."/>
            <person name="Shea T."/>
            <person name="Sykes S."/>
            <person name="Wortman J."/>
            <person name="Nusbaum C."/>
            <person name="Birren B."/>
        </authorList>
    </citation>
    <scope>NUCLEOTIDE SEQUENCE [LARGE SCALE GENOMIC DNA]</scope>
    <source>
        <strain evidence="10 11">BCC8398</strain>
    </source>
</reference>
<feature type="compositionally biased region" description="Polar residues" evidence="7">
    <location>
        <begin position="685"/>
        <end position="703"/>
    </location>
</feature>
<keyword evidence="4" id="KW-0328">Glycosyltransferase</keyword>
<dbReference type="Proteomes" id="UP000092666">
    <property type="component" value="Unassembled WGS sequence"/>
</dbReference>
<feature type="domain" description="Trehalose synthase N-terminal" evidence="9">
    <location>
        <begin position="235"/>
        <end position="392"/>
    </location>
</feature>
<evidence type="ECO:0000259" key="8">
    <source>
        <dbReference type="Pfam" id="PF00534"/>
    </source>
</evidence>
<evidence type="ECO:0000256" key="6">
    <source>
        <dbReference type="ARBA" id="ARBA00023277"/>
    </source>
</evidence>
<evidence type="ECO:0000256" key="5">
    <source>
        <dbReference type="ARBA" id="ARBA00022679"/>
    </source>
</evidence>
<name>A0A1B9GIV2_9TREE</name>
<sequence length="768" mass="85035">MSPHRQLSISSKRHPTQIQDTFLGLGLSLGPQPAERNKDGSDPGRELEYSAVLHDGTGVVESETFHTRYYTEGKDDEGRAEENKRIGREVLGLIRSIQTDKGMNVRMVAVAEPVPPEFKGHEGIQFFSTLWLHVDVIPILINPSTSIFTKLPAPSTAASATAAISAGVKHLHPATHSATTADVDDKEHSVLVDCNGQVKLCSILQYQQSSSPALWKRFTALADHLNENNVSIAFFSATPQGGGVALMRHALLRLWKMVGLKVKWYVPEGHPTVFDITKRKFHNVLQGVAPKGVELTDEDKKWFELWTEQNYESFWSNGALDASVIVIDDPQLTALIPIIRKYRPDAKIIFRSHIQIQSDLTDDPSTPQARTWNYLFDFIKDVDLFLAHPVKFFVPRNVLENLPVLYMAPSTDPLDGLNKPYGRASVRYFRQYFNQLSGQQCGVKIDWDRGYICQIARFDPSKGIDDLLAAYLQFRKKLENSDKPPVDGGPQLIIMGHGSVDDPDGSVIYEKLHDTLGTKEYSLVKDDVAVVRAPPSDSILGCILQGAWVATQLSTREGFEVKVTEAVNKRVPIIASDAGGIPLQVKHGKNGWIVPTGDVHAVANLLFDIYTGKAQVHRDLSSNREIDGKTDPNSIAQSWVGDFDREAQKVHDEEGATSEDFWTVGNATRWMLLFDRLLELPPAQNANADRSNLNGDSKANANGESAKAKEIGDEEQYGKVKITTEQISVLQSMDVGKKLNGKGVDVNGTNVWKMVMGDDLLEGEGDLI</sequence>
<dbReference type="InterPro" id="IPR052078">
    <property type="entry name" value="Trehalose_Metab_GTase"/>
</dbReference>
<protein>
    <submittedName>
        <fullName evidence="10">Trehalose synthase</fullName>
    </submittedName>
</protein>
<dbReference type="Gene3D" id="3.40.50.2000">
    <property type="entry name" value="Glycogen Phosphorylase B"/>
    <property type="match status" value="2"/>
</dbReference>
<feature type="compositionally biased region" description="Basic and acidic residues" evidence="7">
    <location>
        <begin position="35"/>
        <end position="46"/>
    </location>
</feature>
<evidence type="ECO:0000256" key="7">
    <source>
        <dbReference type="SAM" id="MobiDB-lite"/>
    </source>
</evidence>
<evidence type="ECO:0000313" key="10">
    <source>
        <dbReference type="EMBL" id="OCF30901.1"/>
    </source>
</evidence>
<feature type="domain" description="Glycosyl transferase family 1" evidence="8">
    <location>
        <begin position="448"/>
        <end position="613"/>
    </location>
</feature>
<evidence type="ECO:0000256" key="4">
    <source>
        <dbReference type="ARBA" id="ARBA00022676"/>
    </source>
</evidence>
<keyword evidence="3" id="KW-0313">Glucose metabolism</keyword>
<feature type="region of interest" description="Disordered" evidence="7">
    <location>
        <begin position="685"/>
        <end position="712"/>
    </location>
</feature>
<dbReference type="EMBL" id="KI669514">
    <property type="protein sequence ID" value="OCF30901.1"/>
    <property type="molecule type" value="Genomic_DNA"/>
</dbReference>
<dbReference type="GO" id="GO:0016757">
    <property type="term" value="F:glycosyltransferase activity"/>
    <property type="evidence" value="ECO:0007669"/>
    <property type="project" value="UniProtKB-KW"/>
</dbReference>